<organism evidence="1 2">
    <name type="scientific">Acinetobacter stercoris</name>
    <dbReference type="NCBI Taxonomy" id="2126983"/>
    <lineage>
        <taxon>Bacteria</taxon>
        <taxon>Pseudomonadati</taxon>
        <taxon>Pseudomonadota</taxon>
        <taxon>Gammaproteobacteria</taxon>
        <taxon>Moraxellales</taxon>
        <taxon>Moraxellaceae</taxon>
        <taxon>Acinetobacter</taxon>
    </lineage>
</organism>
<dbReference type="Proteomes" id="UP000245974">
    <property type="component" value="Unassembled WGS sequence"/>
</dbReference>
<accession>A0A2U3N0U8</accession>
<dbReference type="RefSeq" id="WP_121974671.1">
    <property type="nucleotide sequence ID" value="NZ_OOGT01000119.1"/>
</dbReference>
<evidence type="ECO:0000313" key="1">
    <source>
        <dbReference type="EMBL" id="SPL71245.1"/>
    </source>
</evidence>
<dbReference type="AlphaFoldDB" id="A0A2U3N0U8"/>
<sequence>MEVVAYLHNSDLLLEDEKGVAVICGSHYVLSIGDKVHIREVIDQSAKLYQVQISFASAEHAMMHDDEIQMKFVGDRSQLDDYLLTTTVH</sequence>
<evidence type="ECO:0000313" key="2">
    <source>
        <dbReference type="Proteomes" id="UP000245974"/>
    </source>
</evidence>
<dbReference type="EMBL" id="OOGT01000119">
    <property type="protein sequence ID" value="SPL71245.1"/>
    <property type="molecule type" value="Genomic_DNA"/>
</dbReference>
<keyword evidence="2" id="KW-1185">Reference proteome</keyword>
<proteinExistence type="predicted"/>
<protein>
    <submittedName>
        <fullName evidence="1">Uncharacterized protein</fullName>
    </submittedName>
</protein>
<name>A0A2U3N0U8_9GAMM</name>
<reference evidence="2" key="1">
    <citation type="submission" date="2018-03" db="EMBL/GenBank/DDBJ databases">
        <authorList>
            <person name="Blom J."/>
        </authorList>
    </citation>
    <scope>NUCLEOTIDE SEQUENCE [LARGE SCALE GENOMIC DNA]</scope>
    <source>
        <strain evidence="2">KPC-SM-21</strain>
    </source>
</reference>
<dbReference type="OrthoDB" id="6710695at2"/>
<gene>
    <name evidence="1" type="ORF">KPC_2423</name>
</gene>
<dbReference type="InParanoid" id="A0A2U3N0U8"/>